<organism evidence="2 3">
    <name type="scientific">Flavobacterium luminosum</name>
    <dbReference type="NCBI Taxonomy" id="2949086"/>
    <lineage>
        <taxon>Bacteria</taxon>
        <taxon>Pseudomonadati</taxon>
        <taxon>Bacteroidota</taxon>
        <taxon>Flavobacteriia</taxon>
        <taxon>Flavobacteriales</taxon>
        <taxon>Flavobacteriaceae</taxon>
        <taxon>Flavobacterium</taxon>
    </lineage>
</organism>
<reference evidence="2 3" key="1">
    <citation type="submission" date="2022-05" db="EMBL/GenBank/DDBJ databases">
        <title>Flavobacterium sp., isolated from activated sludge.</title>
        <authorList>
            <person name="Ran Q."/>
        </authorList>
    </citation>
    <scope>NUCLEOTIDE SEQUENCE [LARGE SCALE GENOMIC DNA]</scope>
    <source>
        <strain evidence="2 3">HXWNR70</strain>
    </source>
</reference>
<keyword evidence="1" id="KW-0732">Signal</keyword>
<evidence type="ECO:0000313" key="3">
    <source>
        <dbReference type="Proteomes" id="UP001317191"/>
    </source>
</evidence>
<evidence type="ECO:0000313" key="2">
    <source>
        <dbReference type="EMBL" id="MCL9808333.1"/>
    </source>
</evidence>
<keyword evidence="3" id="KW-1185">Reference proteome</keyword>
<dbReference type="RefSeq" id="WP_250591351.1">
    <property type="nucleotide sequence ID" value="NZ_JAMLJM010000001.1"/>
</dbReference>
<dbReference type="Proteomes" id="UP001317191">
    <property type="component" value="Unassembled WGS sequence"/>
</dbReference>
<accession>A0ABT0TN70</accession>
<dbReference type="EMBL" id="JAMLJM010000001">
    <property type="protein sequence ID" value="MCL9808333.1"/>
    <property type="molecule type" value="Genomic_DNA"/>
</dbReference>
<sequence length="195" mass="22060">MKNRFFLLVIFLFSLTVSSQNNTNYVTVEGNGSNKERNAENRFFQQYELNTSIIGNTESDDPNTSFDESRPWFLANGLGFKYGLGVHKNKWLSLSAHTGFDWKANERLVAVPVYGNISLSPLLGDDVRLVLQTGLGRGFAVGRGNMQGKYQKYSLGFESDANDFGLFIEVSSYRFNLHYNENTLLFNIGGYIKTF</sequence>
<proteinExistence type="predicted"/>
<feature type="chain" id="PRO_5045602154" evidence="1">
    <location>
        <begin position="20"/>
        <end position="195"/>
    </location>
</feature>
<comment type="caution">
    <text evidence="2">The sequence shown here is derived from an EMBL/GenBank/DDBJ whole genome shotgun (WGS) entry which is preliminary data.</text>
</comment>
<protein>
    <submittedName>
        <fullName evidence="2">Uncharacterized protein</fullName>
    </submittedName>
</protein>
<gene>
    <name evidence="2" type="ORF">NAT50_03080</name>
</gene>
<feature type="signal peptide" evidence="1">
    <location>
        <begin position="1"/>
        <end position="19"/>
    </location>
</feature>
<evidence type="ECO:0000256" key="1">
    <source>
        <dbReference type="SAM" id="SignalP"/>
    </source>
</evidence>
<name>A0ABT0TN70_9FLAO</name>